<dbReference type="RefSeq" id="WP_343848237.1">
    <property type="nucleotide sequence ID" value="NZ_BAAAFI010000002.1"/>
</dbReference>
<reference evidence="2 3" key="1">
    <citation type="journal article" date="2019" name="Int. J. Syst. Evol. Microbiol.">
        <title>The Global Catalogue of Microorganisms (GCM) 10K type strain sequencing project: providing services to taxonomists for standard genome sequencing and annotation.</title>
        <authorList>
            <consortium name="The Broad Institute Genomics Platform"/>
            <consortium name="The Broad Institute Genome Sequencing Center for Infectious Disease"/>
            <person name="Wu L."/>
            <person name="Ma J."/>
        </authorList>
    </citation>
    <scope>NUCLEOTIDE SEQUENCE [LARGE SCALE GENOMIC DNA]</scope>
    <source>
        <strain evidence="2 3">JCM 16112</strain>
    </source>
</reference>
<evidence type="ECO:0000313" key="2">
    <source>
        <dbReference type="EMBL" id="GAA0877541.1"/>
    </source>
</evidence>
<comment type="caution">
    <text evidence="2">The sequence shown here is derived from an EMBL/GenBank/DDBJ whole genome shotgun (WGS) entry which is preliminary data.</text>
</comment>
<dbReference type="InterPro" id="IPR050491">
    <property type="entry name" value="AmpC-like"/>
</dbReference>
<evidence type="ECO:0000259" key="1">
    <source>
        <dbReference type="Pfam" id="PF00144"/>
    </source>
</evidence>
<dbReference type="EMBL" id="BAAAFI010000002">
    <property type="protein sequence ID" value="GAA0877541.1"/>
    <property type="molecule type" value="Genomic_DNA"/>
</dbReference>
<dbReference type="InterPro" id="IPR001466">
    <property type="entry name" value="Beta-lactam-related"/>
</dbReference>
<dbReference type="Proteomes" id="UP001500469">
    <property type="component" value="Unassembled WGS sequence"/>
</dbReference>
<proteinExistence type="predicted"/>
<protein>
    <recommendedName>
        <fullName evidence="1">Beta-lactamase-related domain-containing protein</fullName>
    </recommendedName>
</protein>
<gene>
    <name evidence="2" type="ORF">GCM10009119_05090</name>
</gene>
<dbReference type="SUPFAM" id="SSF56601">
    <property type="entry name" value="beta-lactamase/transpeptidase-like"/>
    <property type="match status" value="1"/>
</dbReference>
<evidence type="ECO:0000313" key="3">
    <source>
        <dbReference type="Proteomes" id="UP001500469"/>
    </source>
</evidence>
<dbReference type="PANTHER" id="PTHR46825:SF9">
    <property type="entry name" value="BETA-LACTAMASE-RELATED DOMAIN-CONTAINING PROTEIN"/>
    <property type="match status" value="1"/>
</dbReference>
<keyword evidence="3" id="KW-1185">Reference proteome</keyword>
<sequence>MIDFFKDDRMDFELGAELKYNNSGYVILGYIIELVSGQSYADFVQEHIFQKFGMNAARNGSHFQVIPNQAYGYHQKDDYVNRNYVSLSLPDSSGSQMSSVNDLLIRNEAQKSDRLLKPGTKTRLYRDYSLDDGETIKYGYGWHIVKIGDITSHGHGGSIFGFKSMGVYLPKRDINVVGLTNCDCNSPTVLTRQIAAFAMQY</sequence>
<dbReference type="PANTHER" id="PTHR46825">
    <property type="entry name" value="D-ALANYL-D-ALANINE-CARBOXYPEPTIDASE/ENDOPEPTIDASE AMPH"/>
    <property type="match status" value="1"/>
</dbReference>
<organism evidence="2 3">
    <name type="scientific">Algoriphagus jejuensis</name>
    <dbReference type="NCBI Taxonomy" id="419934"/>
    <lineage>
        <taxon>Bacteria</taxon>
        <taxon>Pseudomonadati</taxon>
        <taxon>Bacteroidota</taxon>
        <taxon>Cytophagia</taxon>
        <taxon>Cytophagales</taxon>
        <taxon>Cyclobacteriaceae</taxon>
        <taxon>Algoriphagus</taxon>
    </lineage>
</organism>
<dbReference type="InterPro" id="IPR012338">
    <property type="entry name" value="Beta-lactam/transpept-like"/>
</dbReference>
<name>A0ABN1MVV0_9BACT</name>
<dbReference type="Gene3D" id="3.40.710.10">
    <property type="entry name" value="DD-peptidase/beta-lactamase superfamily"/>
    <property type="match status" value="1"/>
</dbReference>
<feature type="domain" description="Beta-lactamase-related" evidence="1">
    <location>
        <begin position="2"/>
        <end position="184"/>
    </location>
</feature>
<dbReference type="Pfam" id="PF00144">
    <property type="entry name" value="Beta-lactamase"/>
    <property type="match status" value="1"/>
</dbReference>
<accession>A0ABN1MVV0</accession>